<dbReference type="AlphaFoldDB" id="A0A2T6BJ49"/>
<evidence type="ECO:0000313" key="2">
    <source>
        <dbReference type="Proteomes" id="UP000243978"/>
    </source>
</evidence>
<dbReference type="Gene3D" id="3.40.390.10">
    <property type="entry name" value="Collagenase (Catalytic Domain)"/>
    <property type="match status" value="1"/>
</dbReference>
<name>A0A2T6BJ49_9RHOB</name>
<dbReference type="GO" id="GO:0008237">
    <property type="term" value="F:metallopeptidase activity"/>
    <property type="evidence" value="ECO:0007669"/>
    <property type="project" value="InterPro"/>
</dbReference>
<comment type="caution">
    <text evidence="1">The sequence shown here is derived from an EMBL/GenBank/DDBJ whole genome shotgun (WGS) entry which is preliminary data.</text>
</comment>
<evidence type="ECO:0008006" key="3">
    <source>
        <dbReference type="Google" id="ProtNLM"/>
    </source>
</evidence>
<dbReference type="InterPro" id="IPR010384">
    <property type="entry name" value="MtfA_fam"/>
</dbReference>
<dbReference type="Gene3D" id="1.10.472.150">
    <property type="entry name" value="Glucose-regulated metallo-peptidase M90, N-terminal domain"/>
    <property type="match status" value="1"/>
</dbReference>
<accession>A0A2T6BJ49</accession>
<protein>
    <recommendedName>
        <fullName evidence="3">Mlc titration factor A</fullName>
    </recommendedName>
</protein>
<dbReference type="PANTHER" id="PTHR30164:SF2">
    <property type="entry name" value="PROTEIN MTFA"/>
    <property type="match status" value="1"/>
</dbReference>
<sequence length="267" mass="29863">MIPFLSLLALIAAVAFGWEWRRRRRRKALLESRLSPAERARVAELVPIIARLPAALNGPLEGKMRLFLHQTRMIGCDGLEVTDDMRLSIAAQACLLIVNTEAWYSSLRTILIYPSAFKARDESEDGLVVHEEQVRLGESWASGPVVLSWSHAEQGAIDDVDGHNVVLHEFAHQLDALSGKANGIPVLGSSRQMLKWASVFSRAYEEHRQGVMLDRGSVLDPYGAENYAEFFAVTIEVFFEKPARLKEELPEVYGQVSQLLNLDPAGW</sequence>
<reference evidence="1 2" key="1">
    <citation type="submission" date="2018-04" db="EMBL/GenBank/DDBJ databases">
        <title>Genomic Encyclopedia of Archaeal and Bacterial Type Strains, Phase II (KMG-II): from individual species to whole genera.</title>
        <authorList>
            <person name="Goeker M."/>
        </authorList>
    </citation>
    <scope>NUCLEOTIDE SEQUENCE [LARGE SCALE GENOMIC DNA]</scope>
    <source>
        <strain evidence="1 2">DSM 100977</strain>
    </source>
</reference>
<dbReference type="Proteomes" id="UP000243978">
    <property type="component" value="Unassembled WGS sequence"/>
</dbReference>
<dbReference type="GO" id="GO:0004177">
    <property type="term" value="F:aminopeptidase activity"/>
    <property type="evidence" value="ECO:0007669"/>
    <property type="project" value="TreeGrafter"/>
</dbReference>
<evidence type="ECO:0000313" key="1">
    <source>
        <dbReference type="EMBL" id="PTX56087.1"/>
    </source>
</evidence>
<dbReference type="RefSeq" id="WP_107844314.1">
    <property type="nucleotide sequence ID" value="NZ_QBKS01000001.1"/>
</dbReference>
<keyword evidence="2" id="KW-1185">Reference proteome</keyword>
<dbReference type="InterPro" id="IPR042252">
    <property type="entry name" value="MtfA_N"/>
</dbReference>
<dbReference type="SUPFAM" id="SSF55486">
    <property type="entry name" value="Metalloproteases ('zincins'), catalytic domain"/>
    <property type="match status" value="1"/>
</dbReference>
<dbReference type="GO" id="GO:0005829">
    <property type="term" value="C:cytosol"/>
    <property type="evidence" value="ECO:0007669"/>
    <property type="project" value="TreeGrafter"/>
</dbReference>
<gene>
    <name evidence="1" type="ORF">C8N43_0738</name>
</gene>
<dbReference type="EMBL" id="QBKS01000001">
    <property type="protein sequence ID" value="PTX56087.1"/>
    <property type="molecule type" value="Genomic_DNA"/>
</dbReference>
<dbReference type="InterPro" id="IPR024079">
    <property type="entry name" value="MetalloPept_cat_dom_sf"/>
</dbReference>
<organism evidence="1 2">
    <name type="scientific">Litoreibacter ponti</name>
    <dbReference type="NCBI Taxonomy" id="1510457"/>
    <lineage>
        <taxon>Bacteria</taxon>
        <taxon>Pseudomonadati</taxon>
        <taxon>Pseudomonadota</taxon>
        <taxon>Alphaproteobacteria</taxon>
        <taxon>Rhodobacterales</taxon>
        <taxon>Roseobacteraceae</taxon>
        <taxon>Litoreibacter</taxon>
    </lineage>
</organism>
<dbReference type="CDD" id="cd20169">
    <property type="entry name" value="Peptidase_M90_mtfA"/>
    <property type="match status" value="1"/>
</dbReference>
<dbReference type="OrthoDB" id="9786424at2"/>
<dbReference type="PANTHER" id="PTHR30164">
    <property type="entry name" value="MTFA PEPTIDASE"/>
    <property type="match status" value="1"/>
</dbReference>
<proteinExistence type="predicted"/>
<dbReference type="Pfam" id="PF06167">
    <property type="entry name" value="Peptidase_M90"/>
    <property type="match status" value="1"/>
</dbReference>